<feature type="coiled-coil region" evidence="1">
    <location>
        <begin position="44"/>
        <end position="71"/>
    </location>
</feature>
<reference evidence="2" key="2">
    <citation type="submission" date="2020-06" db="EMBL/GenBank/DDBJ databases">
        <title>Whole Genome Sequence of Bradyrhizobium sp. Strain 323S2.</title>
        <authorList>
            <person name="Bromfield E.S.P."/>
        </authorList>
    </citation>
    <scope>NUCLEOTIDE SEQUENCE [LARGE SCALE GENOMIC DNA]</scope>
    <source>
        <strain evidence="2">323S2</strain>
    </source>
</reference>
<name>A0A7Z0Q402_9BRAD</name>
<reference evidence="3 4" key="3">
    <citation type="journal article" date="2022" name="Int. J. Syst. Evol. Microbiol.">
        <title>Strains of Bradyrhizobium barranii sp. nov. associated with legumes native to Canada are symbionts of soybeans and belong to different subspecies (subsp. barranii subsp. nov. and subsp. apii subsp. nov.) and symbiovars (sv. glycinearum and sv. septentrionale).</title>
        <authorList>
            <person name="Bromfield E.S.P."/>
            <person name="Cloutier S."/>
            <person name="Wasai-Hara S."/>
            <person name="Minamisawa K."/>
        </authorList>
    </citation>
    <scope>NUCLEOTIDE SEQUENCE [LARGE SCALE GENOMIC DNA]</scope>
    <source>
        <strain evidence="3 4">323S2</strain>
    </source>
</reference>
<sequence>MITMEEGVALTVVGLVGSAVGYVIRNAIAHTKNEASAKAGQAIANEAKAAAAEAHRLAAATERELSQFREKVALEYATIHLIDRLEERLVRSLDRIGERFDAFLTSQSGKAS</sequence>
<dbReference type="AlphaFoldDB" id="A0A7Z0Q402"/>
<accession>A0A7Z0Q402</accession>
<dbReference type="RefSeq" id="WP_166342887.1">
    <property type="nucleotide sequence ID" value="NZ_CP088280.1"/>
</dbReference>
<protein>
    <submittedName>
        <fullName evidence="2">Uncharacterized protein</fullName>
    </submittedName>
</protein>
<evidence type="ECO:0000256" key="1">
    <source>
        <dbReference type="SAM" id="Coils"/>
    </source>
</evidence>
<reference evidence="3 4" key="1">
    <citation type="journal article" date="2017" name="Syst. Appl. Microbiol.">
        <title>Soybeans inoculated with root zone soils of Canadian native legumes harbour diverse and novel Bradyrhizobium spp. that possess agricultural potential.</title>
        <authorList>
            <person name="Bromfield E.S.P."/>
            <person name="Cloutier S."/>
            <person name="Tambong J.T."/>
            <person name="Tran Thi T.V."/>
        </authorList>
    </citation>
    <scope>NUCLEOTIDE SEQUENCE [LARGE SCALE GENOMIC DNA]</scope>
    <source>
        <strain evidence="3 4">323S2</strain>
    </source>
</reference>
<dbReference type="Proteomes" id="UP000564836">
    <property type="component" value="Chromosome"/>
</dbReference>
<keyword evidence="1" id="KW-0175">Coiled coil</keyword>
<organism evidence="2">
    <name type="scientific">Bradyrhizobium barranii subsp. barranii</name>
    <dbReference type="NCBI Taxonomy" id="2823807"/>
    <lineage>
        <taxon>Bacteria</taxon>
        <taxon>Pseudomonadati</taxon>
        <taxon>Pseudomonadota</taxon>
        <taxon>Alphaproteobacteria</taxon>
        <taxon>Hyphomicrobiales</taxon>
        <taxon>Nitrobacteraceae</taxon>
        <taxon>Bradyrhizobium</taxon>
        <taxon>Bradyrhizobium barranii</taxon>
    </lineage>
</organism>
<gene>
    <name evidence="3" type="ORF">G6321_00015735</name>
    <name evidence="2" type="ORF">G6321_02535</name>
</gene>
<dbReference type="EMBL" id="JACBFH010000001">
    <property type="protein sequence ID" value="NYY87339.1"/>
    <property type="molecule type" value="Genomic_DNA"/>
</dbReference>
<evidence type="ECO:0000313" key="4">
    <source>
        <dbReference type="Proteomes" id="UP000564836"/>
    </source>
</evidence>
<evidence type="ECO:0000313" key="2">
    <source>
        <dbReference type="EMBL" id="NYY87339.1"/>
    </source>
</evidence>
<dbReference type="EMBL" id="CP088280">
    <property type="protein sequence ID" value="UGX96511.1"/>
    <property type="molecule type" value="Genomic_DNA"/>
</dbReference>
<proteinExistence type="predicted"/>
<evidence type="ECO:0000313" key="3">
    <source>
        <dbReference type="EMBL" id="UGX96511.1"/>
    </source>
</evidence>